<dbReference type="GO" id="GO:0000287">
    <property type="term" value="F:magnesium ion binding"/>
    <property type="evidence" value="ECO:0007669"/>
    <property type="project" value="TreeGrafter"/>
</dbReference>
<protein>
    <submittedName>
        <fullName evidence="1">Sugar phosphatase SupH</fullName>
        <ecNumber evidence="1">3.1.3.23</ecNumber>
    </submittedName>
</protein>
<dbReference type="InterPro" id="IPR036412">
    <property type="entry name" value="HAD-like_sf"/>
</dbReference>
<dbReference type="PANTHER" id="PTHR10000">
    <property type="entry name" value="PHOSPHOSERINE PHOSPHATASE"/>
    <property type="match status" value="1"/>
</dbReference>
<dbReference type="SFLD" id="SFLDS00003">
    <property type="entry name" value="Haloacid_Dehalogenase"/>
    <property type="match status" value="1"/>
</dbReference>
<dbReference type="Gene3D" id="3.30.1240.10">
    <property type="match status" value="1"/>
</dbReference>
<proteinExistence type="predicted"/>
<evidence type="ECO:0000313" key="2">
    <source>
        <dbReference type="Proteomes" id="UP000095332"/>
    </source>
</evidence>
<dbReference type="PROSITE" id="PS01229">
    <property type="entry name" value="COF_2"/>
    <property type="match status" value="1"/>
</dbReference>
<dbReference type="Proteomes" id="UP000095332">
    <property type="component" value="Unassembled WGS sequence"/>
</dbReference>
<dbReference type="AlphaFoldDB" id="A0A174VXE3"/>
<dbReference type="NCBIfam" id="TIGR00099">
    <property type="entry name" value="Cof-subfamily"/>
    <property type="match status" value="1"/>
</dbReference>
<dbReference type="SFLD" id="SFLDG01140">
    <property type="entry name" value="C2.B:_Phosphomannomutase_and_P"/>
    <property type="match status" value="1"/>
</dbReference>
<keyword evidence="1" id="KW-0378">Hydrolase</keyword>
<dbReference type="RefSeq" id="WP_206671562.1">
    <property type="nucleotide sequence ID" value="NZ_CZBM01000011.1"/>
</dbReference>
<dbReference type="CDD" id="cd07518">
    <property type="entry name" value="HAD_YbiV-Like"/>
    <property type="match status" value="1"/>
</dbReference>
<dbReference type="EMBL" id="CZBM01000011">
    <property type="protein sequence ID" value="CUQ39413.1"/>
    <property type="molecule type" value="Genomic_DNA"/>
</dbReference>
<evidence type="ECO:0000313" key="1">
    <source>
        <dbReference type="EMBL" id="CUQ39413.1"/>
    </source>
</evidence>
<dbReference type="InterPro" id="IPR006379">
    <property type="entry name" value="HAD-SF_hydro_IIB"/>
</dbReference>
<dbReference type="Pfam" id="PF08282">
    <property type="entry name" value="Hydrolase_3"/>
    <property type="match status" value="1"/>
</dbReference>
<dbReference type="Gene3D" id="3.40.50.1000">
    <property type="entry name" value="HAD superfamily/HAD-like"/>
    <property type="match status" value="1"/>
</dbReference>
<dbReference type="InterPro" id="IPR000150">
    <property type="entry name" value="Cof"/>
</dbReference>
<gene>
    <name evidence="1" type="primary">supH</name>
    <name evidence="1" type="ORF">ERS852560_02593</name>
</gene>
<dbReference type="GO" id="GO:0005829">
    <property type="term" value="C:cytosol"/>
    <property type="evidence" value="ECO:0007669"/>
    <property type="project" value="TreeGrafter"/>
</dbReference>
<dbReference type="PANTHER" id="PTHR10000:SF53">
    <property type="entry name" value="5-AMINO-6-(5-PHOSPHO-D-RIBITYLAMINO)URACIL PHOSPHATASE YBJI-RELATED"/>
    <property type="match status" value="1"/>
</dbReference>
<dbReference type="GO" id="GO:0050308">
    <property type="term" value="F:sugar-phosphatase activity"/>
    <property type="evidence" value="ECO:0007669"/>
    <property type="project" value="UniProtKB-EC"/>
</dbReference>
<dbReference type="SFLD" id="SFLDG01144">
    <property type="entry name" value="C2.B.4:_PGP_Like"/>
    <property type="match status" value="1"/>
</dbReference>
<dbReference type="SUPFAM" id="SSF56784">
    <property type="entry name" value="HAD-like"/>
    <property type="match status" value="1"/>
</dbReference>
<organism evidence="1 2">
    <name type="scientific">Parabacteroides distasonis</name>
    <dbReference type="NCBI Taxonomy" id="823"/>
    <lineage>
        <taxon>Bacteria</taxon>
        <taxon>Pseudomonadati</taxon>
        <taxon>Bacteroidota</taxon>
        <taxon>Bacteroidia</taxon>
        <taxon>Bacteroidales</taxon>
        <taxon>Tannerellaceae</taxon>
        <taxon>Parabacteroides</taxon>
    </lineage>
</organism>
<name>A0A174VXE3_PARDI</name>
<reference evidence="1 2" key="1">
    <citation type="submission" date="2015-09" db="EMBL/GenBank/DDBJ databases">
        <authorList>
            <consortium name="Pathogen Informatics"/>
        </authorList>
    </citation>
    <scope>NUCLEOTIDE SEQUENCE [LARGE SCALE GENOMIC DNA]</scope>
    <source>
        <strain evidence="1 2">2789STDY5834948</strain>
    </source>
</reference>
<sequence length="269" mass="30672">MGIMEKQSIKLIASDMDGTLLDSAGRLHPEFFSVFENLKEKDVVFVAASGRQYYNLLKLFNRIKDDIIFIAENGTYVISKSQELLVVNIPSEEVHEVVREVRKIKGAYPVLCGKNKAYIEDEDIEFVRQARTYYERCEIVPDLLDIKDDTFLKIAIYDFDGSSVNSYPVLRHFNGTLKVVVSGRNWLDISHRDANKGNALKFIQNHLSVKADECMAFGDQMNDAEMLQTVSYGYCMANSSDELKSFARYMAPSNDEDGVLHIIKRIILK</sequence>
<dbReference type="EC" id="3.1.3.23" evidence="1"/>
<dbReference type="InterPro" id="IPR023214">
    <property type="entry name" value="HAD_sf"/>
</dbReference>
<dbReference type="NCBIfam" id="TIGR01484">
    <property type="entry name" value="HAD-SF-IIB"/>
    <property type="match status" value="1"/>
</dbReference>
<accession>A0A174VXE3</accession>